<dbReference type="EMBL" id="BEWI01000032">
    <property type="protein sequence ID" value="GAY22679.1"/>
    <property type="molecule type" value="Genomic_DNA"/>
</dbReference>
<proteinExistence type="predicted"/>
<name>A0A292ZIL4_SPHSA</name>
<protein>
    <submittedName>
        <fullName evidence="2">Uncharacterized protein</fullName>
    </submittedName>
</protein>
<evidence type="ECO:0000256" key="1">
    <source>
        <dbReference type="SAM" id="MobiDB-lite"/>
    </source>
</evidence>
<feature type="region of interest" description="Disordered" evidence="1">
    <location>
        <begin position="1"/>
        <end position="37"/>
    </location>
</feature>
<reference evidence="2 3" key="1">
    <citation type="journal article" date="2013" name="Biodegradation">
        <title>Occurrence of 4-tert-butylphenol (4-t-BP) biodegradation in an aquatic sample caused by the presence of Spirodela polyrrhiza and isolation of a 4-t-BP-utilizing bacterium.</title>
        <authorList>
            <person name="Ogata Y."/>
            <person name="Toyama T."/>
            <person name="Yu N."/>
            <person name="Wang X."/>
            <person name="Sei K."/>
            <person name="Ike M."/>
        </authorList>
    </citation>
    <scope>NUCLEOTIDE SEQUENCE [LARGE SCALE GENOMIC DNA]</scope>
    <source>
        <strain evidence="2 3">OMI</strain>
    </source>
</reference>
<evidence type="ECO:0000313" key="2">
    <source>
        <dbReference type="EMBL" id="GAY22679.1"/>
    </source>
</evidence>
<organism evidence="2 3">
    <name type="scientific">Sphingobium fuliginis (strain ATCC 27551)</name>
    <dbReference type="NCBI Taxonomy" id="336203"/>
    <lineage>
        <taxon>Bacteria</taxon>
        <taxon>Pseudomonadati</taxon>
        <taxon>Pseudomonadota</taxon>
        <taxon>Alphaproteobacteria</taxon>
        <taxon>Sphingomonadales</taxon>
        <taxon>Sphingomonadaceae</taxon>
        <taxon>Sphingobium</taxon>
    </lineage>
</organism>
<dbReference type="Proteomes" id="UP000221538">
    <property type="component" value="Unassembled WGS sequence"/>
</dbReference>
<evidence type="ECO:0000313" key="3">
    <source>
        <dbReference type="Proteomes" id="UP000221538"/>
    </source>
</evidence>
<dbReference type="AlphaFoldDB" id="A0A292ZIL4"/>
<sequence length="37" mass="4126">MPLRPGDPEDAEREEPHCGNWGINQAEPISDRHPAFG</sequence>
<accession>A0A292ZIL4</accession>
<comment type="caution">
    <text evidence="2">The sequence shown here is derived from an EMBL/GenBank/DDBJ whole genome shotgun (WGS) entry which is preliminary data.</text>
</comment>
<reference evidence="2 3" key="2">
    <citation type="journal article" date="2013" name="Environ. Sci. Technol.">
        <title>The 4-tert-butylphenol-utilizing bacterium Sphingobium fuliginis OMI can degrade bisphenols via phenolic ring hydroxylation and meta-cleavage pathway.</title>
        <authorList>
            <person name="Ogata Y."/>
            <person name="Goda S."/>
            <person name="Toyama T."/>
            <person name="Sei K."/>
            <person name="Ike M."/>
        </authorList>
    </citation>
    <scope>NUCLEOTIDE SEQUENCE [LARGE SCALE GENOMIC DNA]</scope>
    <source>
        <strain evidence="2 3">OMI</strain>
    </source>
</reference>
<gene>
    <name evidence="2" type="ORF">SFOMI_3240</name>
</gene>